<name>A0ABQ7WW66_SOLTU</name>
<dbReference type="Proteomes" id="UP000826656">
    <property type="component" value="Unassembled WGS sequence"/>
</dbReference>
<dbReference type="EMBL" id="JAIVGD010000001">
    <property type="protein sequence ID" value="KAH0784247.1"/>
    <property type="molecule type" value="Genomic_DNA"/>
</dbReference>
<protein>
    <recommendedName>
        <fullName evidence="4">Integrase core domain containing protein</fullName>
    </recommendedName>
</protein>
<organism evidence="2 3">
    <name type="scientific">Solanum tuberosum</name>
    <name type="common">Potato</name>
    <dbReference type="NCBI Taxonomy" id="4113"/>
    <lineage>
        <taxon>Eukaryota</taxon>
        <taxon>Viridiplantae</taxon>
        <taxon>Streptophyta</taxon>
        <taxon>Embryophyta</taxon>
        <taxon>Tracheophyta</taxon>
        <taxon>Spermatophyta</taxon>
        <taxon>Magnoliopsida</taxon>
        <taxon>eudicotyledons</taxon>
        <taxon>Gunneridae</taxon>
        <taxon>Pentapetalae</taxon>
        <taxon>asterids</taxon>
        <taxon>lamiids</taxon>
        <taxon>Solanales</taxon>
        <taxon>Solanaceae</taxon>
        <taxon>Solanoideae</taxon>
        <taxon>Solaneae</taxon>
        <taxon>Solanum</taxon>
    </lineage>
</organism>
<gene>
    <name evidence="2" type="ORF">KY290_003845</name>
</gene>
<evidence type="ECO:0000313" key="3">
    <source>
        <dbReference type="Proteomes" id="UP000826656"/>
    </source>
</evidence>
<feature type="region of interest" description="Disordered" evidence="1">
    <location>
        <begin position="121"/>
        <end position="145"/>
    </location>
</feature>
<accession>A0ABQ7WW66</accession>
<comment type="caution">
    <text evidence="2">The sequence shown here is derived from an EMBL/GenBank/DDBJ whole genome shotgun (WGS) entry which is preliminary data.</text>
</comment>
<evidence type="ECO:0000256" key="1">
    <source>
        <dbReference type="SAM" id="MobiDB-lite"/>
    </source>
</evidence>
<proteinExistence type="predicted"/>
<evidence type="ECO:0008006" key="4">
    <source>
        <dbReference type="Google" id="ProtNLM"/>
    </source>
</evidence>
<evidence type="ECO:0000313" key="2">
    <source>
        <dbReference type="EMBL" id="KAH0784247.1"/>
    </source>
</evidence>
<reference evidence="2 3" key="1">
    <citation type="journal article" date="2021" name="bioRxiv">
        <title>Chromosome-scale and haplotype-resolved genome assembly of a tetraploid potato cultivar.</title>
        <authorList>
            <person name="Sun H."/>
            <person name="Jiao W.-B."/>
            <person name="Krause K."/>
            <person name="Campoy J.A."/>
            <person name="Goel M."/>
            <person name="Folz-Donahue K."/>
            <person name="Kukat C."/>
            <person name="Huettel B."/>
            <person name="Schneeberger K."/>
        </authorList>
    </citation>
    <scope>NUCLEOTIDE SEQUENCE [LARGE SCALE GENOMIC DNA]</scope>
    <source>
        <strain evidence="2">SolTubOtavaFocal</strain>
        <tissue evidence="2">Leaves</tissue>
    </source>
</reference>
<keyword evidence="3" id="KW-1185">Reference proteome</keyword>
<sequence length="145" mass="16475">MQQETKAIETSRKAIPSMWQEMCKKQLMIANSDFMENMEHVPERRIVTVTVSIISGETWYEAGDNMMNYSTGNKTTTLININDVPHNVGEGFLHARTSRQTITTTTTVTPHMSKARQVLGDNRDNKVSISRNEYSHQQASKYCSS</sequence>
<feature type="compositionally biased region" description="Polar residues" evidence="1">
    <location>
        <begin position="127"/>
        <end position="145"/>
    </location>
</feature>